<feature type="signal peptide" evidence="1">
    <location>
        <begin position="1"/>
        <end position="25"/>
    </location>
</feature>
<dbReference type="PANTHER" id="PTHR43143">
    <property type="entry name" value="METALLOPHOSPHOESTERASE, CALCINEURIN SUPERFAMILY"/>
    <property type="match status" value="1"/>
</dbReference>
<dbReference type="InterPro" id="IPR006311">
    <property type="entry name" value="TAT_signal"/>
</dbReference>
<dbReference type="Proteomes" id="UP001371305">
    <property type="component" value="Unassembled WGS sequence"/>
</dbReference>
<name>A0ABU9AUN1_9BACT</name>
<dbReference type="RefSeq" id="WP_341405066.1">
    <property type="nucleotide sequence ID" value="NZ_JBBUKT010000004.1"/>
</dbReference>
<keyword evidence="1" id="KW-0732">Signal</keyword>
<evidence type="ECO:0008006" key="4">
    <source>
        <dbReference type="Google" id="ProtNLM"/>
    </source>
</evidence>
<gene>
    <name evidence="2" type="ORF">WKV53_13175</name>
</gene>
<feature type="chain" id="PRO_5045845521" description="Calcineurin-like phosphoesterase domain-containing protein" evidence="1">
    <location>
        <begin position="26"/>
        <end position="328"/>
    </location>
</feature>
<evidence type="ECO:0000256" key="1">
    <source>
        <dbReference type="SAM" id="SignalP"/>
    </source>
</evidence>
<protein>
    <recommendedName>
        <fullName evidence="4">Calcineurin-like phosphoesterase domain-containing protein</fullName>
    </recommendedName>
</protein>
<dbReference type="InterPro" id="IPR029052">
    <property type="entry name" value="Metallo-depent_PP-like"/>
</dbReference>
<reference evidence="2 3" key="1">
    <citation type="submission" date="2024-04" db="EMBL/GenBank/DDBJ databases">
        <title>Luteolibacter sp. isolated from soil.</title>
        <authorList>
            <person name="An J."/>
        </authorList>
    </citation>
    <scope>NUCLEOTIDE SEQUENCE [LARGE SCALE GENOMIC DNA]</scope>
    <source>
        <strain evidence="2 3">Y139</strain>
    </source>
</reference>
<dbReference type="SUPFAM" id="SSF56300">
    <property type="entry name" value="Metallo-dependent phosphatases"/>
    <property type="match status" value="1"/>
</dbReference>
<dbReference type="PANTHER" id="PTHR43143:SF1">
    <property type="entry name" value="SERINE_THREONINE-PROTEIN PHOSPHATASE CPPED1"/>
    <property type="match status" value="1"/>
</dbReference>
<comment type="caution">
    <text evidence="2">The sequence shown here is derived from an EMBL/GenBank/DDBJ whole genome shotgun (WGS) entry which is preliminary data.</text>
</comment>
<dbReference type="PROSITE" id="PS51318">
    <property type="entry name" value="TAT"/>
    <property type="match status" value="1"/>
</dbReference>
<dbReference type="EMBL" id="JBBUKT010000004">
    <property type="protein sequence ID" value="MEK7951462.1"/>
    <property type="molecule type" value="Genomic_DNA"/>
</dbReference>
<keyword evidence="3" id="KW-1185">Reference proteome</keyword>
<evidence type="ECO:0000313" key="2">
    <source>
        <dbReference type="EMBL" id="MEK7951462.1"/>
    </source>
</evidence>
<proteinExistence type="predicted"/>
<accession>A0ABU9AUN1</accession>
<dbReference type="Gene3D" id="3.60.21.10">
    <property type="match status" value="1"/>
</dbReference>
<organism evidence="2 3">
    <name type="scientific">Luteolibacter soli</name>
    <dbReference type="NCBI Taxonomy" id="3135280"/>
    <lineage>
        <taxon>Bacteria</taxon>
        <taxon>Pseudomonadati</taxon>
        <taxon>Verrucomicrobiota</taxon>
        <taxon>Verrucomicrobiia</taxon>
        <taxon>Verrucomicrobiales</taxon>
        <taxon>Verrucomicrobiaceae</taxon>
        <taxon>Luteolibacter</taxon>
    </lineage>
</organism>
<sequence>MPATSRRQFLATLPLASAAIAAARAQEPASATGAVTFGFITDVHHGTHGKDQVGRLKPFIDAAIARKPDFILQCGDFCCMKGGITTAKDFLAEWNRFPGAKHHVIGNHDCDFQTKDDLLGAWQIPHPYYSFDTGGFHFIVLDRNHFIDDEGKMTPYAKGNWYPIHKKGGPGHLARVSCIDKEQLAWLAKDLAATDKPVVIFQHQPSGVGSHDGNWDDLNFVIDSHNAKRGKVQVVAVLAGHDHDEEHSIRHGVHHLTLTSATFGMPPNGSTTYYDPGKPPFTFITLDATRRELRIEESLSTYEGQAQMKPEHIWLDPPLIRARTLPFG</sequence>
<dbReference type="InterPro" id="IPR051918">
    <property type="entry name" value="STPP_CPPED1"/>
</dbReference>
<evidence type="ECO:0000313" key="3">
    <source>
        <dbReference type="Proteomes" id="UP001371305"/>
    </source>
</evidence>